<dbReference type="EMBL" id="MARB01000003">
    <property type="protein sequence ID" value="ODJ89014.1"/>
    <property type="molecule type" value="Genomic_DNA"/>
</dbReference>
<evidence type="ECO:0000313" key="3">
    <source>
        <dbReference type="EMBL" id="ODJ89014.1"/>
    </source>
</evidence>
<dbReference type="Pfam" id="PF03413">
    <property type="entry name" value="PepSY"/>
    <property type="match status" value="1"/>
</dbReference>
<name>A0A7Z0VPV9_9GAMM</name>
<dbReference type="SUPFAM" id="SSF160574">
    <property type="entry name" value="BT0923-like"/>
    <property type="match status" value="1"/>
</dbReference>
<dbReference type="OrthoDB" id="5568286at2"/>
<accession>A0A7Z0VPV9</accession>
<dbReference type="RefSeq" id="WP_069121255.1">
    <property type="nucleotide sequence ID" value="NZ_MARB01000003.1"/>
</dbReference>
<dbReference type="Proteomes" id="UP000094769">
    <property type="component" value="Unassembled WGS sequence"/>
</dbReference>
<comment type="caution">
    <text evidence="3">The sequence shown here is derived from an EMBL/GenBank/DDBJ whole genome shotgun (WGS) entry which is preliminary data.</text>
</comment>
<reference evidence="3 4" key="1">
    <citation type="submission" date="2016-06" db="EMBL/GenBank/DDBJ databases">
        <title>Genome sequence of endosymbiont of Candidatus Endolucinida thiodiazotropha.</title>
        <authorList>
            <person name="Poehlein A."/>
            <person name="Koenig S."/>
            <person name="Heiden S.E."/>
            <person name="Thuermer A."/>
            <person name="Voget S."/>
            <person name="Daniel R."/>
            <person name="Markert S."/>
            <person name="Gros O."/>
            <person name="Schweder T."/>
        </authorList>
    </citation>
    <scope>NUCLEOTIDE SEQUENCE [LARGE SCALE GENOMIC DNA]</scope>
    <source>
        <strain evidence="3 4">COS</strain>
    </source>
</reference>
<keyword evidence="4" id="KW-1185">Reference proteome</keyword>
<protein>
    <recommendedName>
        <fullName evidence="2">PepSY domain-containing protein</fullName>
    </recommendedName>
</protein>
<evidence type="ECO:0000259" key="2">
    <source>
        <dbReference type="Pfam" id="PF03413"/>
    </source>
</evidence>
<dbReference type="AlphaFoldDB" id="A0A7Z0VPV9"/>
<feature type="chain" id="PRO_5031420874" description="PepSY domain-containing protein" evidence="1">
    <location>
        <begin position="21"/>
        <end position="81"/>
    </location>
</feature>
<sequence>MKITTSIFIGFMLFASQAVALSKSDVRKIIKEAYPGARISEVEKETYKGEKIYEVDFRHDGNRLEAIIGLDGSIIKVDIDD</sequence>
<dbReference type="InterPro" id="IPR025711">
    <property type="entry name" value="PepSY"/>
</dbReference>
<keyword evidence="1" id="KW-0732">Signal</keyword>
<gene>
    <name evidence="3" type="ORF">CODIS_06250</name>
</gene>
<dbReference type="Gene3D" id="3.10.450.40">
    <property type="match status" value="1"/>
</dbReference>
<evidence type="ECO:0000313" key="4">
    <source>
        <dbReference type="Proteomes" id="UP000094769"/>
    </source>
</evidence>
<organism evidence="3 4">
    <name type="scientific">Candidatus Thiodiazotropha endolucinida</name>
    <dbReference type="NCBI Taxonomy" id="1655433"/>
    <lineage>
        <taxon>Bacteria</taxon>
        <taxon>Pseudomonadati</taxon>
        <taxon>Pseudomonadota</taxon>
        <taxon>Gammaproteobacteria</taxon>
        <taxon>Chromatiales</taxon>
        <taxon>Sedimenticolaceae</taxon>
        <taxon>Candidatus Thiodiazotropha</taxon>
    </lineage>
</organism>
<feature type="domain" description="PepSY" evidence="2">
    <location>
        <begin position="20"/>
        <end position="65"/>
    </location>
</feature>
<evidence type="ECO:0000256" key="1">
    <source>
        <dbReference type="SAM" id="SignalP"/>
    </source>
</evidence>
<proteinExistence type="predicted"/>
<feature type="signal peptide" evidence="1">
    <location>
        <begin position="1"/>
        <end position="20"/>
    </location>
</feature>